<feature type="region of interest" description="Disordered" evidence="1">
    <location>
        <begin position="257"/>
        <end position="319"/>
    </location>
</feature>
<feature type="compositionally biased region" description="Basic and acidic residues" evidence="1">
    <location>
        <begin position="203"/>
        <end position="212"/>
    </location>
</feature>
<feature type="region of interest" description="Disordered" evidence="1">
    <location>
        <begin position="125"/>
        <end position="144"/>
    </location>
</feature>
<keyword evidence="3" id="KW-1185">Reference proteome</keyword>
<feature type="compositionally biased region" description="Polar residues" evidence="1">
    <location>
        <begin position="82"/>
        <end position="95"/>
    </location>
</feature>
<feature type="compositionally biased region" description="Basic and acidic residues" evidence="1">
    <location>
        <begin position="264"/>
        <end position="273"/>
    </location>
</feature>
<protein>
    <recommendedName>
        <fullName evidence="4">DUF3835 domain-containing protein</fullName>
    </recommendedName>
</protein>
<feature type="region of interest" description="Disordered" evidence="1">
    <location>
        <begin position="177"/>
        <end position="212"/>
    </location>
</feature>
<dbReference type="OrthoDB" id="3366950at2759"/>
<reference evidence="2 3" key="1">
    <citation type="journal article" date="2018" name="Mol. Biol. Evol.">
        <title>Broad Genomic Sampling Reveals a Smut Pathogenic Ancestry of the Fungal Clade Ustilaginomycotina.</title>
        <authorList>
            <person name="Kijpornyongpan T."/>
            <person name="Mondo S.J."/>
            <person name="Barry K."/>
            <person name="Sandor L."/>
            <person name="Lee J."/>
            <person name="Lipzen A."/>
            <person name="Pangilinan J."/>
            <person name="LaButti K."/>
            <person name="Hainaut M."/>
            <person name="Henrissat B."/>
            <person name="Grigoriev I.V."/>
            <person name="Spatafora J.W."/>
            <person name="Aime M.C."/>
        </authorList>
    </citation>
    <scope>NUCLEOTIDE SEQUENCE [LARGE SCALE GENOMIC DNA]</scope>
    <source>
        <strain evidence="2 3">MCA 3882</strain>
    </source>
</reference>
<feature type="region of interest" description="Disordered" evidence="1">
    <location>
        <begin position="390"/>
        <end position="416"/>
    </location>
</feature>
<feature type="compositionally biased region" description="Polar residues" evidence="1">
    <location>
        <begin position="274"/>
        <end position="285"/>
    </location>
</feature>
<feature type="region of interest" description="Disordered" evidence="1">
    <location>
        <begin position="436"/>
        <end position="456"/>
    </location>
</feature>
<proteinExistence type="predicted"/>
<feature type="compositionally biased region" description="Basic and acidic residues" evidence="1">
    <location>
        <begin position="293"/>
        <end position="302"/>
    </location>
</feature>
<evidence type="ECO:0000313" key="3">
    <source>
        <dbReference type="Proteomes" id="UP000245771"/>
    </source>
</evidence>
<evidence type="ECO:0000256" key="1">
    <source>
        <dbReference type="SAM" id="MobiDB-lite"/>
    </source>
</evidence>
<dbReference type="GeneID" id="37022363"/>
<gene>
    <name evidence="2" type="ORF">FA14DRAFT_175198</name>
</gene>
<accession>A0A316V4L8</accession>
<dbReference type="AlphaFoldDB" id="A0A316V4L8"/>
<feature type="compositionally biased region" description="Low complexity" evidence="1">
    <location>
        <begin position="603"/>
        <end position="618"/>
    </location>
</feature>
<feature type="compositionally biased region" description="Acidic residues" evidence="1">
    <location>
        <begin position="654"/>
        <end position="666"/>
    </location>
</feature>
<evidence type="ECO:0008006" key="4">
    <source>
        <dbReference type="Google" id="ProtNLM"/>
    </source>
</evidence>
<dbReference type="RefSeq" id="XP_025352704.1">
    <property type="nucleotide sequence ID" value="XM_025500582.1"/>
</dbReference>
<feature type="region of interest" description="Disordered" evidence="1">
    <location>
        <begin position="591"/>
        <end position="621"/>
    </location>
</feature>
<dbReference type="EMBL" id="KZ819606">
    <property type="protein sequence ID" value="PWN32402.1"/>
    <property type="molecule type" value="Genomic_DNA"/>
</dbReference>
<feature type="compositionally biased region" description="Basic and acidic residues" evidence="1">
    <location>
        <begin position="667"/>
        <end position="697"/>
    </location>
</feature>
<dbReference type="InParanoid" id="A0A316V4L8"/>
<feature type="compositionally biased region" description="Polar residues" evidence="1">
    <location>
        <begin position="532"/>
        <end position="555"/>
    </location>
</feature>
<name>A0A316V4L8_9BASI</name>
<evidence type="ECO:0000313" key="2">
    <source>
        <dbReference type="EMBL" id="PWN32402.1"/>
    </source>
</evidence>
<feature type="region of interest" description="Disordered" evidence="1">
    <location>
        <begin position="81"/>
        <end position="104"/>
    </location>
</feature>
<feature type="region of interest" description="Disordered" evidence="1">
    <location>
        <begin position="532"/>
        <end position="564"/>
    </location>
</feature>
<feature type="region of interest" description="Disordered" evidence="1">
    <location>
        <begin position="642"/>
        <end position="729"/>
    </location>
</feature>
<organism evidence="2 3">
    <name type="scientific">Meira miltonrushii</name>
    <dbReference type="NCBI Taxonomy" id="1280837"/>
    <lineage>
        <taxon>Eukaryota</taxon>
        <taxon>Fungi</taxon>
        <taxon>Dikarya</taxon>
        <taxon>Basidiomycota</taxon>
        <taxon>Ustilaginomycotina</taxon>
        <taxon>Exobasidiomycetes</taxon>
        <taxon>Exobasidiales</taxon>
        <taxon>Brachybasidiaceae</taxon>
        <taxon>Meira</taxon>
    </lineage>
</organism>
<dbReference type="Proteomes" id="UP000245771">
    <property type="component" value="Unassembled WGS sequence"/>
</dbReference>
<sequence length="729" mass="80533">MNENDQIINENGQTLNEEGLPFINVTEQIAEQDDRFGKGVVQTFRPTEEKSKEERKIWMNSILNQLEQDEGEENVIQKHLQTEQNSQKSSHTRVSSADRPLPSKSVLKHTFHNVSPDPKFGASGIRKGFLNMNPSSPAAEHSSDPIEQVRWMAADDNMSASTSSLGSMADQMTNADERMSRSGEIGGKVKKKKKSVRIQSPEGVRESKSVREELVGSIRETKKIGSDVEDEGNEEEAKMIVELLGIDSIKGHPQYESIKQSMKAQEDEARRSTEQANAKYQSTGKATDGVPSVRKEVIEHAPGKTSALPSSSKSRKDSSAFKMGFLNVKPKQYTKPPLPAGPQTTQGISALERATNRDEIISEERIKQGLTPSVPHARPSKAFAEKLEARKRGGTISNELNDIHTENEGSAKMSKVRFGETNDGKVDVQVGTAATEATNKFQNDPMAGIVDDDNSDEDDVMAELGLEVYDEELDEDQVDALGYFSDEDADPDIGFDSDDMVEAIVPPQFDSDAGEINNDDLRREYERIKASLMQQNGFHPSKLSEGQKSGESSMPTDDMEGLNDGQDLSLIEEGADQNANMSRFRRERLHRAMMGKKATSRELGTGSSSSTDDPSAALRNAHNVGPSMLIPALANVRFPKQKEDGTIPTSANEIELDGQSDEEEDRLENVMRARLEQRELNKEEGMKQQSATEHKPPEVLSTSVHKENPPKTAKKTSLFKARMQGQSNE</sequence>